<dbReference type="AlphaFoldDB" id="A0A6G1L3F9"/>
<dbReference type="SUPFAM" id="SSF53098">
    <property type="entry name" value="Ribonuclease H-like"/>
    <property type="match status" value="1"/>
</dbReference>
<dbReference type="GO" id="GO:0004523">
    <property type="term" value="F:RNA-DNA hybrid ribonuclease activity"/>
    <property type="evidence" value="ECO:0007669"/>
    <property type="project" value="UniProtKB-EC"/>
</dbReference>
<dbReference type="EMBL" id="ML995856">
    <property type="protein sequence ID" value="KAF2767461.1"/>
    <property type="molecule type" value="Genomic_DNA"/>
</dbReference>
<dbReference type="InterPro" id="IPR036397">
    <property type="entry name" value="RNaseH_sf"/>
</dbReference>
<dbReference type="GO" id="GO:0046872">
    <property type="term" value="F:metal ion binding"/>
    <property type="evidence" value="ECO:0007669"/>
    <property type="project" value="UniProtKB-KW"/>
</dbReference>
<protein>
    <recommendedName>
        <fullName evidence="3">ribonuclease H</fullName>
        <ecNumber evidence="3">3.1.26.4</ecNumber>
    </recommendedName>
</protein>
<comment type="catalytic activity">
    <reaction evidence="1">
        <text>Endonucleolytic cleavage to 5'-phosphomonoester.</text>
        <dbReference type="EC" id="3.1.26.4"/>
    </reaction>
</comment>
<accession>A0A6G1L3F9</accession>
<dbReference type="InterPro" id="IPR012337">
    <property type="entry name" value="RNaseH-like_sf"/>
</dbReference>
<evidence type="ECO:0000259" key="8">
    <source>
        <dbReference type="PROSITE" id="PS50879"/>
    </source>
</evidence>
<keyword evidence="7" id="KW-0378">Hydrolase</keyword>
<organism evidence="9 10">
    <name type="scientific">Teratosphaeria nubilosa</name>
    <dbReference type="NCBI Taxonomy" id="161662"/>
    <lineage>
        <taxon>Eukaryota</taxon>
        <taxon>Fungi</taxon>
        <taxon>Dikarya</taxon>
        <taxon>Ascomycota</taxon>
        <taxon>Pezizomycotina</taxon>
        <taxon>Dothideomycetes</taxon>
        <taxon>Dothideomycetidae</taxon>
        <taxon>Mycosphaerellales</taxon>
        <taxon>Teratosphaeriaceae</taxon>
        <taxon>Teratosphaeria</taxon>
    </lineage>
</organism>
<feature type="domain" description="RNase H type-1" evidence="8">
    <location>
        <begin position="1"/>
        <end position="156"/>
    </location>
</feature>
<name>A0A6G1L3F9_9PEZI</name>
<keyword evidence="6" id="KW-0255">Endonuclease</keyword>
<dbReference type="Pfam" id="PF00075">
    <property type="entry name" value="RNase_H"/>
    <property type="match status" value="1"/>
</dbReference>
<gene>
    <name evidence="9" type="ORF">EJ03DRAFT_276106</name>
</gene>
<proteinExistence type="inferred from homology"/>
<dbReference type="InterPro" id="IPR050092">
    <property type="entry name" value="RNase_H"/>
</dbReference>
<keyword evidence="10" id="KW-1185">Reference proteome</keyword>
<evidence type="ECO:0000256" key="1">
    <source>
        <dbReference type="ARBA" id="ARBA00000077"/>
    </source>
</evidence>
<evidence type="ECO:0000256" key="5">
    <source>
        <dbReference type="ARBA" id="ARBA00022723"/>
    </source>
</evidence>
<keyword evidence="4" id="KW-0540">Nuclease</keyword>
<evidence type="ECO:0000256" key="2">
    <source>
        <dbReference type="ARBA" id="ARBA00005300"/>
    </source>
</evidence>
<dbReference type="Proteomes" id="UP000799436">
    <property type="component" value="Unassembled WGS sequence"/>
</dbReference>
<dbReference type="GO" id="GO:0003676">
    <property type="term" value="F:nucleic acid binding"/>
    <property type="evidence" value="ECO:0007669"/>
    <property type="project" value="InterPro"/>
</dbReference>
<keyword evidence="5" id="KW-0479">Metal-binding</keyword>
<sequence>LVIAVDGACRDNGRSKPKAGLGIFFHRDNIYINTNNRAELAAAIEALKMAKRLRALNPQKNLRSKRRRIGPMRRLRRVVIKADSQYLVRGMTDWVYTWKANGRNKSTGDLVLNPDLFRELDQLTTDLNNMGVEVQFLHVDRSLNQPADRLANAALDGVPAVDALARHFRKRDSGYNSGASGE</sequence>
<dbReference type="Gene3D" id="3.30.420.10">
    <property type="entry name" value="Ribonuclease H-like superfamily/Ribonuclease H"/>
    <property type="match status" value="1"/>
</dbReference>
<evidence type="ECO:0000256" key="6">
    <source>
        <dbReference type="ARBA" id="ARBA00022759"/>
    </source>
</evidence>
<dbReference type="GO" id="GO:0043137">
    <property type="term" value="P:DNA replication, removal of RNA primer"/>
    <property type="evidence" value="ECO:0007669"/>
    <property type="project" value="TreeGrafter"/>
</dbReference>
<evidence type="ECO:0000313" key="9">
    <source>
        <dbReference type="EMBL" id="KAF2767461.1"/>
    </source>
</evidence>
<dbReference type="PROSITE" id="PS50879">
    <property type="entry name" value="RNASE_H_1"/>
    <property type="match status" value="1"/>
</dbReference>
<reference evidence="9" key="1">
    <citation type="journal article" date="2020" name="Stud. Mycol.">
        <title>101 Dothideomycetes genomes: a test case for predicting lifestyles and emergence of pathogens.</title>
        <authorList>
            <person name="Haridas S."/>
            <person name="Albert R."/>
            <person name="Binder M."/>
            <person name="Bloem J."/>
            <person name="Labutti K."/>
            <person name="Salamov A."/>
            <person name="Andreopoulos B."/>
            <person name="Baker S."/>
            <person name="Barry K."/>
            <person name="Bills G."/>
            <person name="Bluhm B."/>
            <person name="Cannon C."/>
            <person name="Castanera R."/>
            <person name="Culley D."/>
            <person name="Daum C."/>
            <person name="Ezra D."/>
            <person name="Gonzalez J."/>
            <person name="Henrissat B."/>
            <person name="Kuo A."/>
            <person name="Liang C."/>
            <person name="Lipzen A."/>
            <person name="Lutzoni F."/>
            <person name="Magnuson J."/>
            <person name="Mondo S."/>
            <person name="Nolan M."/>
            <person name="Ohm R."/>
            <person name="Pangilinan J."/>
            <person name="Park H.-J."/>
            <person name="Ramirez L."/>
            <person name="Alfaro M."/>
            <person name="Sun H."/>
            <person name="Tritt A."/>
            <person name="Yoshinaga Y."/>
            <person name="Zwiers L.-H."/>
            <person name="Turgeon B."/>
            <person name="Goodwin S."/>
            <person name="Spatafora J."/>
            <person name="Crous P."/>
            <person name="Grigoriev I."/>
        </authorList>
    </citation>
    <scope>NUCLEOTIDE SEQUENCE</scope>
    <source>
        <strain evidence="9">CBS 116005</strain>
    </source>
</reference>
<evidence type="ECO:0000256" key="7">
    <source>
        <dbReference type="ARBA" id="ARBA00022801"/>
    </source>
</evidence>
<dbReference type="OrthoDB" id="245563at2759"/>
<comment type="similarity">
    <text evidence="2">Belongs to the RNase H family.</text>
</comment>
<evidence type="ECO:0000313" key="10">
    <source>
        <dbReference type="Proteomes" id="UP000799436"/>
    </source>
</evidence>
<feature type="non-terminal residue" evidence="9">
    <location>
        <position position="1"/>
    </location>
</feature>
<evidence type="ECO:0000256" key="3">
    <source>
        <dbReference type="ARBA" id="ARBA00012180"/>
    </source>
</evidence>
<evidence type="ECO:0000256" key="4">
    <source>
        <dbReference type="ARBA" id="ARBA00022722"/>
    </source>
</evidence>
<dbReference type="PANTHER" id="PTHR10642">
    <property type="entry name" value="RIBONUCLEASE H1"/>
    <property type="match status" value="1"/>
</dbReference>
<dbReference type="PANTHER" id="PTHR10642:SF26">
    <property type="entry name" value="RIBONUCLEASE H1"/>
    <property type="match status" value="1"/>
</dbReference>
<dbReference type="InterPro" id="IPR002156">
    <property type="entry name" value="RNaseH_domain"/>
</dbReference>
<dbReference type="EC" id="3.1.26.4" evidence="3"/>